<keyword evidence="1" id="KW-1133">Transmembrane helix</keyword>
<dbReference type="RefSeq" id="WP_163075749.1">
    <property type="nucleotide sequence ID" value="NZ_CP048630.1"/>
</dbReference>
<evidence type="ECO:0000256" key="1">
    <source>
        <dbReference type="SAM" id="Phobius"/>
    </source>
</evidence>
<proteinExistence type="predicted"/>
<keyword evidence="1" id="KW-0812">Transmembrane</keyword>
<evidence type="ECO:0000313" key="3">
    <source>
        <dbReference type="Proteomes" id="UP000464751"/>
    </source>
</evidence>
<dbReference type="EMBL" id="CP048630">
    <property type="protein sequence ID" value="QIB34606.1"/>
    <property type="molecule type" value="Genomic_DNA"/>
</dbReference>
<dbReference type="KEGG" id="apra:G3A50_13430"/>
<dbReference type="AlphaFoldDB" id="A0A6P1YPH4"/>
<dbReference type="Proteomes" id="UP000464751">
    <property type="component" value="Chromosome"/>
</dbReference>
<gene>
    <name evidence="2" type="ORF">G3A50_13430</name>
</gene>
<accession>A0A6P1YPH4</accession>
<feature type="transmembrane region" description="Helical" evidence="1">
    <location>
        <begin position="70"/>
        <end position="92"/>
    </location>
</feature>
<sequence>MIDPNVIKALAAICSVIGSILLAIRVKGLLEALTFVAKMHESNIHELSSGNFTIVIARGSTQHIENARRAGLLMTGFVFLILSGLLNLWAAFV</sequence>
<reference evidence="2 3" key="1">
    <citation type="submission" date="2020-02" db="EMBL/GenBank/DDBJ databases">
        <authorList>
            <person name="Li G."/>
        </authorList>
    </citation>
    <scope>NUCLEOTIDE SEQUENCE [LARGE SCALE GENOMIC DNA]</scope>
    <source>
        <strain evidence="2 3">DSM 102029</strain>
    </source>
</reference>
<protein>
    <submittedName>
        <fullName evidence="2">Uncharacterized protein</fullName>
    </submittedName>
</protein>
<organism evidence="2 3">
    <name type="scientific">Ancylobacter pratisalsi</name>
    <dbReference type="NCBI Taxonomy" id="1745854"/>
    <lineage>
        <taxon>Bacteria</taxon>
        <taxon>Pseudomonadati</taxon>
        <taxon>Pseudomonadota</taxon>
        <taxon>Alphaproteobacteria</taxon>
        <taxon>Hyphomicrobiales</taxon>
        <taxon>Xanthobacteraceae</taxon>
        <taxon>Ancylobacter</taxon>
    </lineage>
</organism>
<evidence type="ECO:0000313" key="2">
    <source>
        <dbReference type="EMBL" id="QIB34606.1"/>
    </source>
</evidence>
<feature type="transmembrane region" description="Helical" evidence="1">
    <location>
        <begin position="6"/>
        <end position="24"/>
    </location>
</feature>
<keyword evidence="1" id="KW-0472">Membrane</keyword>
<keyword evidence="3" id="KW-1185">Reference proteome</keyword>
<name>A0A6P1YPH4_9HYPH</name>